<name>A0A183TSE2_SCHSO</name>
<feature type="repeat" description="Filamin" evidence="1">
    <location>
        <begin position="45"/>
        <end position="87"/>
    </location>
</feature>
<dbReference type="PROSITE" id="PS50194">
    <property type="entry name" value="FILAMIN_REPEAT"/>
    <property type="match status" value="1"/>
</dbReference>
<dbReference type="WBParaSite" id="SSLN_0002011901-mRNA-1">
    <property type="protein sequence ID" value="SSLN_0002011901-mRNA-1"/>
    <property type="gene ID" value="SSLN_0002011901"/>
</dbReference>
<sequence>MLWKDLSQRHAFVTGDPVYGSYSTDTAQVTVTTNERLMTGPQRSMGYSRPDCVSCSGPGLSQAYVGSNNTFTVNAQTAGTYPVITFL</sequence>
<evidence type="ECO:0000256" key="1">
    <source>
        <dbReference type="PROSITE-ProRule" id="PRU00087"/>
    </source>
</evidence>
<proteinExistence type="predicted"/>
<protein>
    <submittedName>
        <fullName evidence="4">PKD domain-containing protein</fullName>
    </submittedName>
</protein>
<dbReference type="OrthoDB" id="5334309at2759"/>
<keyword evidence="3" id="KW-1185">Reference proteome</keyword>
<organism evidence="4">
    <name type="scientific">Schistocephalus solidus</name>
    <name type="common">Tapeworm</name>
    <dbReference type="NCBI Taxonomy" id="70667"/>
    <lineage>
        <taxon>Eukaryota</taxon>
        <taxon>Metazoa</taxon>
        <taxon>Spiralia</taxon>
        <taxon>Lophotrochozoa</taxon>
        <taxon>Platyhelminthes</taxon>
        <taxon>Cestoda</taxon>
        <taxon>Eucestoda</taxon>
        <taxon>Diphyllobothriidea</taxon>
        <taxon>Diphyllobothriidae</taxon>
        <taxon>Schistocephalus</taxon>
    </lineage>
</organism>
<evidence type="ECO:0000313" key="3">
    <source>
        <dbReference type="Proteomes" id="UP000275846"/>
    </source>
</evidence>
<dbReference type="AlphaFoldDB" id="A0A183TSE2"/>
<evidence type="ECO:0000313" key="4">
    <source>
        <dbReference type="WBParaSite" id="SSLN_0002011901-mRNA-1"/>
    </source>
</evidence>
<evidence type="ECO:0000313" key="2">
    <source>
        <dbReference type="EMBL" id="VDM05776.1"/>
    </source>
</evidence>
<accession>A0A183TSE2</accession>
<dbReference type="InterPro" id="IPR017868">
    <property type="entry name" value="Filamin/ABP280_repeat-like"/>
</dbReference>
<gene>
    <name evidence="2" type="ORF">SSLN_LOCUS19390</name>
</gene>
<dbReference type="Proteomes" id="UP000275846">
    <property type="component" value="Unassembled WGS sequence"/>
</dbReference>
<dbReference type="EMBL" id="UYSU01047281">
    <property type="protein sequence ID" value="VDM05776.1"/>
    <property type="molecule type" value="Genomic_DNA"/>
</dbReference>
<reference evidence="4" key="1">
    <citation type="submission" date="2016-06" db="UniProtKB">
        <authorList>
            <consortium name="WormBaseParasite"/>
        </authorList>
    </citation>
    <scope>IDENTIFICATION</scope>
</reference>
<reference evidence="2 3" key="2">
    <citation type="submission" date="2018-11" db="EMBL/GenBank/DDBJ databases">
        <authorList>
            <consortium name="Pathogen Informatics"/>
        </authorList>
    </citation>
    <scope>NUCLEOTIDE SEQUENCE [LARGE SCALE GENOMIC DNA]</scope>
    <source>
        <strain evidence="2 3">NST_G2</strain>
    </source>
</reference>